<feature type="transmembrane region" description="Helical" evidence="6">
    <location>
        <begin position="42"/>
        <end position="65"/>
    </location>
</feature>
<feature type="transmembrane region" description="Helical" evidence="6">
    <location>
        <begin position="108"/>
        <end position="129"/>
    </location>
</feature>
<keyword evidence="3 6" id="KW-0812">Transmembrane</keyword>
<feature type="transmembrane region" description="Helical" evidence="6">
    <location>
        <begin position="174"/>
        <end position="192"/>
    </location>
</feature>
<keyword evidence="8" id="KW-1185">Reference proteome</keyword>
<dbReference type="RefSeq" id="WP_220288080.1">
    <property type="nucleotide sequence ID" value="NZ_JAEUAX010000004.1"/>
</dbReference>
<dbReference type="Proteomes" id="UP000777440">
    <property type="component" value="Unassembled WGS sequence"/>
</dbReference>
<protein>
    <submittedName>
        <fullName evidence="7">Oligosaccharide flippase family protein</fullName>
    </submittedName>
</protein>
<feature type="transmembrane region" description="Helical" evidence="6">
    <location>
        <begin position="351"/>
        <end position="372"/>
    </location>
</feature>
<feature type="transmembrane region" description="Helical" evidence="6">
    <location>
        <begin position="449"/>
        <end position="473"/>
    </location>
</feature>
<dbReference type="EMBL" id="JAEUAX010000004">
    <property type="protein sequence ID" value="MBW9109936.1"/>
    <property type="molecule type" value="Genomic_DNA"/>
</dbReference>
<feature type="transmembrane region" description="Helical" evidence="6">
    <location>
        <begin position="198"/>
        <end position="221"/>
    </location>
</feature>
<keyword evidence="2" id="KW-1003">Cell membrane</keyword>
<dbReference type="PANTHER" id="PTHR30250:SF26">
    <property type="entry name" value="PSMA PROTEIN"/>
    <property type="match status" value="1"/>
</dbReference>
<feature type="transmembrane region" description="Helical" evidence="6">
    <location>
        <begin position="419"/>
        <end position="437"/>
    </location>
</feature>
<feature type="transmembrane region" description="Helical" evidence="6">
    <location>
        <begin position="241"/>
        <end position="261"/>
    </location>
</feature>
<evidence type="ECO:0000256" key="1">
    <source>
        <dbReference type="ARBA" id="ARBA00004651"/>
    </source>
</evidence>
<feature type="transmembrane region" description="Helical" evidence="6">
    <location>
        <begin position="393"/>
        <end position="413"/>
    </location>
</feature>
<feature type="transmembrane region" description="Helical" evidence="6">
    <location>
        <begin position="267"/>
        <end position="284"/>
    </location>
</feature>
<evidence type="ECO:0000313" key="7">
    <source>
        <dbReference type="EMBL" id="MBW9109936.1"/>
    </source>
</evidence>
<evidence type="ECO:0000256" key="4">
    <source>
        <dbReference type="ARBA" id="ARBA00022989"/>
    </source>
</evidence>
<name>A0ABS7HZ96_9MICO</name>
<feature type="transmembrane region" description="Helical" evidence="6">
    <location>
        <begin position="141"/>
        <end position="162"/>
    </location>
</feature>
<comment type="caution">
    <text evidence="7">The sequence shown here is derived from an EMBL/GenBank/DDBJ whole genome shotgun (WGS) entry which is preliminary data.</text>
</comment>
<evidence type="ECO:0000256" key="6">
    <source>
        <dbReference type="SAM" id="Phobius"/>
    </source>
</evidence>
<gene>
    <name evidence="7" type="ORF">JNB61_09145</name>
</gene>
<proteinExistence type="predicted"/>
<evidence type="ECO:0000256" key="2">
    <source>
        <dbReference type="ARBA" id="ARBA00022475"/>
    </source>
</evidence>
<keyword evidence="5 6" id="KW-0472">Membrane</keyword>
<feature type="transmembrane region" description="Helical" evidence="6">
    <location>
        <begin position="328"/>
        <end position="345"/>
    </location>
</feature>
<evidence type="ECO:0000256" key="5">
    <source>
        <dbReference type="ARBA" id="ARBA00023136"/>
    </source>
</evidence>
<feature type="transmembrane region" description="Helical" evidence="6">
    <location>
        <begin position="19"/>
        <end position="36"/>
    </location>
</feature>
<sequence>MRTPVDAAAQRKDRAQPDLAAGAGGIAGAVITTYAARFASMIAYVVLLPVVLAAFGAEAYGLYMLTVAVGALFQQDLGVGGATTRFIGVAAPSNDVARMRRVAAASNVFFLAAAVILSCASGLVFALTIPRTQFSPELTGTAWILALLGVANVFILLSFAANRQILTGIGRLNDVNYLLIGLAVFRIALTVLVCWAGIGIVAVAAVDVLGILAFGIATYVLRRRRAPQLTARPRDFRWSVFRELFAMSAQLMVLGLAGVVIMQVGGILTALMLPIAYTALYAAGQRIYLLVKEVTNSLATAILPTASMREGGAAGASIGQMYLRGTSYANMLMTVVLVPVVVFMPEIMTVWLGPSGVGAAVVAQILVLSMFANNNHLLAVPILTAQGSVRGYAMLHTIWAVTGTALAVALGAISGLTGIAWGLTLPILLLEPFYIAIALRRLDLTVKDFAIRCLLLPFGTLAPLATALVMVSLLDPPPALIPVIGAVWAIAAITLYYFIALDAATRSSLRSALTRRLRGGRRTVEASL</sequence>
<reference evidence="7 8" key="1">
    <citation type="journal article" date="2021" name="MBio">
        <title>Poor Competitiveness of Bradyrhizobium in Pigeon Pea Root Colonization in Indian Soils.</title>
        <authorList>
            <person name="Chalasani D."/>
            <person name="Basu A."/>
            <person name="Pullabhotla S.V.S.R.N."/>
            <person name="Jorrin B."/>
            <person name="Neal A.L."/>
            <person name="Poole P.S."/>
            <person name="Podile A.R."/>
            <person name="Tkacz A."/>
        </authorList>
    </citation>
    <scope>NUCLEOTIDE SEQUENCE [LARGE SCALE GENOMIC DNA]</scope>
    <source>
        <strain evidence="7 8">HU12</strain>
    </source>
</reference>
<dbReference type="InterPro" id="IPR050833">
    <property type="entry name" value="Poly_Biosynth_Transport"/>
</dbReference>
<organism evidence="7 8">
    <name type="scientific">Microbacterium ureisolvens</name>
    <dbReference type="NCBI Taxonomy" id="2781186"/>
    <lineage>
        <taxon>Bacteria</taxon>
        <taxon>Bacillati</taxon>
        <taxon>Actinomycetota</taxon>
        <taxon>Actinomycetes</taxon>
        <taxon>Micrococcales</taxon>
        <taxon>Microbacteriaceae</taxon>
        <taxon>Microbacterium</taxon>
    </lineage>
</organism>
<accession>A0ABS7HZ96</accession>
<keyword evidence="4 6" id="KW-1133">Transmembrane helix</keyword>
<evidence type="ECO:0000256" key="3">
    <source>
        <dbReference type="ARBA" id="ARBA00022692"/>
    </source>
</evidence>
<feature type="transmembrane region" description="Helical" evidence="6">
    <location>
        <begin position="479"/>
        <end position="500"/>
    </location>
</feature>
<comment type="subcellular location">
    <subcellularLocation>
        <location evidence="1">Cell membrane</location>
        <topology evidence="1">Multi-pass membrane protein</topology>
    </subcellularLocation>
</comment>
<evidence type="ECO:0000313" key="8">
    <source>
        <dbReference type="Proteomes" id="UP000777440"/>
    </source>
</evidence>
<dbReference type="PANTHER" id="PTHR30250">
    <property type="entry name" value="PST FAMILY PREDICTED COLANIC ACID TRANSPORTER"/>
    <property type="match status" value="1"/>
</dbReference>
<dbReference type="InterPro" id="IPR002797">
    <property type="entry name" value="Polysacc_synth"/>
</dbReference>
<dbReference type="Pfam" id="PF01943">
    <property type="entry name" value="Polysacc_synt"/>
    <property type="match status" value="1"/>
</dbReference>